<keyword evidence="2" id="KW-0808">Transferase</keyword>
<dbReference type="EMBL" id="CP140158">
    <property type="protein sequence ID" value="WQG86290.1"/>
    <property type="molecule type" value="Genomic_DNA"/>
</dbReference>
<dbReference type="SUPFAM" id="SSF53335">
    <property type="entry name" value="S-adenosyl-L-methionine-dependent methyltransferases"/>
    <property type="match status" value="1"/>
</dbReference>
<evidence type="ECO:0000259" key="1">
    <source>
        <dbReference type="Pfam" id="PF08241"/>
    </source>
</evidence>
<dbReference type="Gene3D" id="3.40.50.150">
    <property type="entry name" value="Vaccinia Virus protein VP39"/>
    <property type="match status" value="1"/>
</dbReference>
<protein>
    <submittedName>
        <fullName evidence="2">Methyltransferase domain-containing protein</fullName>
    </submittedName>
</protein>
<dbReference type="RefSeq" id="WP_018624327.1">
    <property type="nucleotide sequence ID" value="NZ_CP140158.1"/>
</dbReference>
<dbReference type="InterPro" id="IPR029063">
    <property type="entry name" value="SAM-dependent_MTases_sf"/>
</dbReference>
<sequence>MPSPSNDELAMTIKLSELSWPELPAGNRIRYIWQEWLQSHLEEYHGGYLLTLDSLTQCLSLPDNVFEHEIRLGKSLEHCVEADPEQLPFMTDSLQSVVISHALEYTENPSVLLGEIHRSLAPQGYLYALIYAPDNPWYWQGKLRLAHKRRNLPLHRYTLSRYTDWFNLLGFKTIEVETIGCPWWRGFKSFQRKSQMSKAWMSAPIAYMVKVQKKVSTMTPIRPLEENLSVAMAGKLANISTKQLDQINN</sequence>
<keyword evidence="2" id="KW-0489">Methyltransferase</keyword>
<evidence type="ECO:0000313" key="3">
    <source>
        <dbReference type="Proteomes" id="UP001324185"/>
    </source>
</evidence>
<reference evidence="2 3" key="1">
    <citation type="submission" date="2023-11" db="EMBL/GenBank/DDBJ databases">
        <title>MicrobeMod: A computational toolkit for identifying prokaryotic methylation and restriction-modification with nanopore sequencing.</title>
        <authorList>
            <person name="Crits-Christoph A."/>
            <person name="Kang S.C."/>
            <person name="Lee H."/>
            <person name="Ostrov N."/>
        </authorList>
    </citation>
    <scope>NUCLEOTIDE SEQUENCE [LARGE SCALE GENOMIC DNA]</scope>
    <source>
        <strain evidence="2 3">DSMZ 16071</strain>
    </source>
</reference>
<feature type="domain" description="Methyltransferase type 11" evidence="1">
    <location>
        <begin position="78"/>
        <end position="127"/>
    </location>
</feature>
<accession>A0ABZ0X6Y4</accession>
<dbReference type="Proteomes" id="UP001324185">
    <property type="component" value="Chromosome"/>
</dbReference>
<dbReference type="InterPro" id="IPR013216">
    <property type="entry name" value="Methyltransf_11"/>
</dbReference>
<dbReference type="GO" id="GO:0032259">
    <property type="term" value="P:methylation"/>
    <property type="evidence" value="ECO:0007669"/>
    <property type="project" value="UniProtKB-KW"/>
</dbReference>
<proteinExistence type="predicted"/>
<dbReference type="Pfam" id="PF08241">
    <property type="entry name" value="Methyltransf_11"/>
    <property type="match status" value="1"/>
</dbReference>
<organism evidence="2 3">
    <name type="scientific">Kangiella aquimarina</name>
    <dbReference type="NCBI Taxonomy" id="261965"/>
    <lineage>
        <taxon>Bacteria</taxon>
        <taxon>Pseudomonadati</taxon>
        <taxon>Pseudomonadota</taxon>
        <taxon>Gammaproteobacteria</taxon>
        <taxon>Kangiellales</taxon>
        <taxon>Kangiellaceae</taxon>
        <taxon>Kangiella</taxon>
    </lineage>
</organism>
<keyword evidence="3" id="KW-1185">Reference proteome</keyword>
<name>A0ABZ0X6Y4_9GAMM</name>
<gene>
    <name evidence="2" type="ORF">SR900_05230</name>
</gene>
<evidence type="ECO:0000313" key="2">
    <source>
        <dbReference type="EMBL" id="WQG86290.1"/>
    </source>
</evidence>
<dbReference type="GO" id="GO:0008168">
    <property type="term" value="F:methyltransferase activity"/>
    <property type="evidence" value="ECO:0007669"/>
    <property type="project" value="UniProtKB-KW"/>
</dbReference>